<evidence type="ECO:0000313" key="3">
    <source>
        <dbReference type="Proteomes" id="UP000656367"/>
    </source>
</evidence>
<evidence type="ECO:0000256" key="1">
    <source>
        <dbReference type="SAM" id="Phobius"/>
    </source>
</evidence>
<keyword evidence="1" id="KW-1133">Transmembrane helix</keyword>
<dbReference type="EMBL" id="BMON01000001">
    <property type="protein sequence ID" value="GGM33308.1"/>
    <property type="molecule type" value="Genomic_DNA"/>
</dbReference>
<proteinExistence type="predicted"/>
<protein>
    <recommendedName>
        <fullName evidence="4">DUF4330 family protein</fullName>
    </recommendedName>
</protein>
<gene>
    <name evidence="2" type="ORF">GCM10009006_13520</name>
</gene>
<dbReference type="AlphaFoldDB" id="A0A830FKR0"/>
<evidence type="ECO:0008006" key="4">
    <source>
        <dbReference type="Google" id="ProtNLM"/>
    </source>
</evidence>
<comment type="caution">
    <text evidence="2">The sequence shown here is derived from an EMBL/GenBank/DDBJ whole genome shotgun (WGS) entry which is preliminary data.</text>
</comment>
<organism evidence="2 3">
    <name type="scientific">Haloarcula argentinensis</name>
    <dbReference type="NCBI Taxonomy" id="43776"/>
    <lineage>
        <taxon>Archaea</taxon>
        <taxon>Methanobacteriati</taxon>
        <taxon>Methanobacteriota</taxon>
        <taxon>Stenosarchaea group</taxon>
        <taxon>Halobacteria</taxon>
        <taxon>Halobacteriales</taxon>
        <taxon>Haloarculaceae</taxon>
        <taxon>Haloarcula</taxon>
    </lineage>
</organism>
<keyword evidence="1" id="KW-0812">Transmembrane</keyword>
<accession>A0A830FKR0</accession>
<evidence type="ECO:0000313" key="2">
    <source>
        <dbReference type="EMBL" id="GGM33308.1"/>
    </source>
</evidence>
<name>A0A830FKR0_HALAR</name>
<reference evidence="2" key="2">
    <citation type="submission" date="2020-09" db="EMBL/GenBank/DDBJ databases">
        <authorList>
            <person name="Sun Q."/>
            <person name="Ohkuma M."/>
        </authorList>
    </citation>
    <scope>NUCLEOTIDE SEQUENCE</scope>
    <source>
        <strain evidence="2">JCM 15759</strain>
    </source>
</reference>
<dbReference type="Proteomes" id="UP000656367">
    <property type="component" value="Unassembled WGS sequence"/>
</dbReference>
<sequence length="395" mass="42061">MDTKCLETKRKGHTLAGKWACMKSMKGHSDIIDDEGNLFGVINIIDALVVVLALTVLIAGIGLVLMDDGESSSAPTTETTNVTIDLGTQPEYIVSQMSIGDSYSPSGNSDLTVTDIYLAPQGESARVMVRAELSAPYSGETIQYSGSPPRYGRQLELLTETYSAAGTIRDVGGGADLTTTETEVVVRANLSETDARRLSAGQPIRVQGREVATIESVTTYGTDNPDTKTVFLGLTLQSVAYGEQQAFGEAMVRPGASLSLPTEDGLIKGEITRVGATTQRGQPATRDVKLQLSNVSPLLANSISPGMTESFGGETVARVSAVQRQNATIVTRGQDGEIYERTHPINQDVTFTANLSVRETDTGVTFKDQTLQQGRVVTLDLGTVTIKATVISGYR</sequence>
<reference evidence="2" key="1">
    <citation type="journal article" date="2014" name="Int. J. Syst. Evol. Microbiol.">
        <title>Complete genome sequence of Corynebacterium casei LMG S-19264T (=DSM 44701T), isolated from a smear-ripened cheese.</title>
        <authorList>
            <consortium name="US DOE Joint Genome Institute (JGI-PGF)"/>
            <person name="Walter F."/>
            <person name="Albersmeier A."/>
            <person name="Kalinowski J."/>
            <person name="Ruckert C."/>
        </authorList>
    </citation>
    <scope>NUCLEOTIDE SEQUENCE</scope>
    <source>
        <strain evidence="2">JCM 15759</strain>
    </source>
</reference>
<keyword evidence="1" id="KW-0472">Membrane</keyword>
<feature type="transmembrane region" description="Helical" evidence="1">
    <location>
        <begin position="38"/>
        <end position="65"/>
    </location>
</feature>
<dbReference type="InterPro" id="IPR025480">
    <property type="entry name" value="DUF4330"/>
</dbReference>
<dbReference type="Pfam" id="PF14221">
    <property type="entry name" value="DUF4330"/>
    <property type="match status" value="2"/>
</dbReference>